<dbReference type="InterPro" id="IPR001789">
    <property type="entry name" value="Sig_transdc_resp-reg_receiver"/>
</dbReference>
<evidence type="ECO:0000256" key="3">
    <source>
        <dbReference type="PROSITE-ProRule" id="PRU01091"/>
    </source>
</evidence>
<dbReference type="Gene3D" id="3.40.50.2300">
    <property type="match status" value="1"/>
</dbReference>
<accession>A0ABP8K6B6</accession>
<gene>
    <name evidence="6" type="ORF">GCM10023147_40860</name>
</gene>
<evidence type="ECO:0000256" key="1">
    <source>
        <dbReference type="ARBA" id="ARBA00023125"/>
    </source>
</evidence>
<dbReference type="SMART" id="SM00448">
    <property type="entry name" value="REC"/>
    <property type="match status" value="1"/>
</dbReference>
<dbReference type="EMBL" id="BAABFR010000087">
    <property type="protein sequence ID" value="GAA4401373.1"/>
    <property type="molecule type" value="Genomic_DNA"/>
</dbReference>
<feature type="domain" description="OmpR/PhoB-type" evidence="5">
    <location>
        <begin position="124"/>
        <end position="221"/>
    </location>
</feature>
<keyword evidence="7" id="KW-1185">Reference proteome</keyword>
<feature type="modified residue" description="4-aspartylphosphate" evidence="2">
    <location>
        <position position="49"/>
    </location>
</feature>
<comment type="caution">
    <text evidence="6">The sequence shown here is derived from an EMBL/GenBank/DDBJ whole genome shotgun (WGS) entry which is preliminary data.</text>
</comment>
<evidence type="ECO:0000259" key="5">
    <source>
        <dbReference type="PROSITE" id="PS51755"/>
    </source>
</evidence>
<dbReference type="PROSITE" id="PS51755">
    <property type="entry name" value="OMPR_PHOB"/>
    <property type="match status" value="1"/>
</dbReference>
<feature type="DNA-binding region" description="OmpR/PhoB-type" evidence="3">
    <location>
        <begin position="124"/>
        <end position="221"/>
    </location>
</feature>
<dbReference type="SUPFAM" id="SSF52172">
    <property type="entry name" value="CheY-like"/>
    <property type="match status" value="1"/>
</dbReference>
<keyword evidence="1 3" id="KW-0238">DNA-binding</keyword>
<name>A0ABP8K6B6_9ACTN</name>
<dbReference type="InterPro" id="IPR039420">
    <property type="entry name" value="WalR-like"/>
</dbReference>
<protein>
    <submittedName>
        <fullName evidence="6">Response regulator transcription factor</fullName>
    </submittedName>
</protein>
<dbReference type="PANTHER" id="PTHR48111">
    <property type="entry name" value="REGULATOR OF RPOS"/>
    <property type="match status" value="1"/>
</dbReference>
<proteinExistence type="predicted"/>
<dbReference type="CDD" id="cd00383">
    <property type="entry name" value="trans_reg_C"/>
    <property type="match status" value="1"/>
</dbReference>
<sequence length="228" mass="25077">MLVVDDEPNIRELIAATLRRSGFQVCAVETGTDALSAAQSFLPHIIVLDVMLPDIDGFTVAARIRSSDDPIPVLFLTAKGRTADRVAGLTLGGDDYVTKPFDLDEVVARLQAILRRVRPDRRAAADLAYADVQLRAETGEVTRAGAPIPLSPTEFRLLRFLMSNAERALSREVILDHVWGRDYAGDRRIVETYIAYVRRKLDAEGPPLIHTLRTVGYVLRTAAPAGSE</sequence>
<organism evidence="6 7">
    <name type="scientific">Tsukamurella soli</name>
    <dbReference type="NCBI Taxonomy" id="644556"/>
    <lineage>
        <taxon>Bacteria</taxon>
        <taxon>Bacillati</taxon>
        <taxon>Actinomycetota</taxon>
        <taxon>Actinomycetes</taxon>
        <taxon>Mycobacteriales</taxon>
        <taxon>Tsukamurellaceae</taxon>
        <taxon>Tsukamurella</taxon>
    </lineage>
</organism>
<evidence type="ECO:0000259" key="4">
    <source>
        <dbReference type="PROSITE" id="PS50110"/>
    </source>
</evidence>
<evidence type="ECO:0000313" key="7">
    <source>
        <dbReference type="Proteomes" id="UP001500635"/>
    </source>
</evidence>
<dbReference type="Pfam" id="PF00072">
    <property type="entry name" value="Response_reg"/>
    <property type="match status" value="1"/>
</dbReference>
<dbReference type="InterPro" id="IPR036388">
    <property type="entry name" value="WH-like_DNA-bd_sf"/>
</dbReference>
<dbReference type="InterPro" id="IPR011006">
    <property type="entry name" value="CheY-like_superfamily"/>
</dbReference>
<dbReference type="InterPro" id="IPR001867">
    <property type="entry name" value="OmpR/PhoB-type_DNA-bd"/>
</dbReference>
<dbReference type="Gene3D" id="1.10.10.10">
    <property type="entry name" value="Winged helix-like DNA-binding domain superfamily/Winged helix DNA-binding domain"/>
    <property type="match status" value="1"/>
</dbReference>
<keyword evidence="2" id="KW-0597">Phosphoprotein</keyword>
<dbReference type="PANTHER" id="PTHR48111:SF28">
    <property type="entry name" value="TRANSCRIPTIONAL REGULATORY PROTEIN TCRX-RELATED"/>
    <property type="match status" value="1"/>
</dbReference>
<feature type="domain" description="Response regulatory" evidence="4">
    <location>
        <begin position="1"/>
        <end position="114"/>
    </location>
</feature>
<dbReference type="SMART" id="SM00862">
    <property type="entry name" value="Trans_reg_C"/>
    <property type="match status" value="1"/>
</dbReference>
<evidence type="ECO:0000256" key="2">
    <source>
        <dbReference type="PROSITE-ProRule" id="PRU00169"/>
    </source>
</evidence>
<dbReference type="Pfam" id="PF00486">
    <property type="entry name" value="Trans_reg_C"/>
    <property type="match status" value="1"/>
</dbReference>
<dbReference type="Gene3D" id="6.10.250.690">
    <property type="match status" value="1"/>
</dbReference>
<dbReference type="Proteomes" id="UP001500635">
    <property type="component" value="Unassembled WGS sequence"/>
</dbReference>
<dbReference type="PROSITE" id="PS50110">
    <property type="entry name" value="RESPONSE_REGULATORY"/>
    <property type="match status" value="1"/>
</dbReference>
<evidence type="ECO:0000313" key="6">
    <source>
        <dbReference type="EMBL" id="GAA4401373.1"/>
    </source>
</evidence>
<reference evidence="7" key="1">
    <citation type="journal article" date="2019" name="Int. J. Syst. Evol. Microbiol.">
        <title>The Global Catalogue of Microorganisms (GCM) 10K type strain sequencing project: providing services to taxonomists for standard genome sequencing and annotation.</title>
        <authorList>
            <consortium name="The Broad Institute Genomics Platform"/>
            <consortium name="The Broad Institute Genome Sequencing Center for Infectious Disease"/>
            <person name="Wu L."/>
            <person name="Ma J."/>
        </authorList>
    </citation>
    <scope>NUCLEOTIDE SEQUENCE [LARGE SCALE GENOMIC DNA]</scope>
    <source>
        <strain evidence="7">JCM 17688</strain>
    </source>
</reference>